<dbReference type="SUPFAM" id="SSF51445">
    <property type="entry name" value="(Trans)glycosidases"/>
    <property type="match status" value="1"/>
</dbReference>
<dbReference type="EC" id="3.2.1.22" evidence="3 6"/>
<dbReference type="GO" id="GO:0005975">
    <property type="term" value="P:carbohydrate metabolic process"/>
    <property type="evidence" value="ECO:0007669"/>
    <property type="project" value="InterPro"/>
</dbReference>
<dbReference type="HOGENOM" id="CLU_1390959_0_0_1"/>
<comment type="catalytic activity">
    <reaction evidence="1 6">
        <text>Hydrolysis of terminal, non-reducing alpha-D-galactose residues in alpha-D-galactosides, including galactose oligosaccharides, galactomannans and galactolipids.</text>
        <dbReference type="EC" id="3.2.1.22"/>
    </reaction>
</comment>
<evidence type="ECO:0000313" key="10">
    <source>
        <dbReference type="Proteomes" id="UP000053989"/>
    </source>
</evidence>
<dbReference type="InterPro" id="IPR013785">
    <property type="entry name" value="Aldolase_TIM"/>
</dbReference>
<dbReference type="InParanoid" id="A0A0C3AAC3"/>
<dbReference type="PRINTS" id="PR00740">
    <property type="entry name" value="GLHYDRLASE27"/>
</dbReference>
<keyword evidence="6" id="KW-1015">Disulfide bond</keyword>
<keyword evidence="10" id="KW-1185">Reference proteome</keyword>
<reference evidence="10" key="2">
    <citation type="submission" date="2015-01" db="EMBL/GenBank/DDBJ databases">
        <title>Evolutionary Origins and Diversification of the Mycorrhizal Mutualists.</title>
        <authorList>
            <consortium name="DOE Joint Genome Institute"/>
            <consortium name="Mycorrhizal Genomics Consortium"/>
            <person name="Kohler A."/>
            <person name="Kuo A."/>
            <person name="Nagy L.G."/>
            <person name="Floudas D."/>
            <person name="Copeland A."/>
            <person name="Barry K.W."/>
            <person name="Cichocki N."/>
            <person name="Veneault-Fourrey C."/>
            <person name="LaButti K."/>
            <person name="Lindquist E.A."/>
            <person name="Lipzen A."/>
            <person name="Lundell T."/>
            <person name="Morin E."/>
            <person name="Murat C."/>
            <person name="Riley R."/>
            <person name="Ohm R."/>
            <person name="Sun H."/>
            <person name="Tunlid A."/>
            <person name="Henrissat B."/>
            <person name="Grigoriev I.V."/>
            <person name="Hibbett D.S."/>
            <person name="Martin F."/>
        </authorList>
    </citation>
    <scope>NUCLEOTIDE SEQUENCE [LARGE SCALE GENOMIC DNA]</scope>
    <source>
        <strain evidence="10">Foug A</strain>
    </source>
</reference>
<comment type="similarity">
    <text evidence="2 6">Belongs to the glycosyl hydrolase 27 family.</text>
</comment>
<evidence type="ECO:0000256" key="4">
    <source>
        <dbReference type="ARBA" id="ARBA00022801"/>
    </source>
</evidence>
<evidence type="ECO:0000256" key="6">
    <source>
        <dbReference type="RuleBase" id="RU361168"/>
    </source>
</evidence>
<dbReference type="PANTHER" id="PTHR11452">
    <property type="entry name" value="ALPHA-GALACTOSIDASE/ALPHA-N-ACETYLGALACTOSAMINIDASE"/>
    <property type="match status" value="1"/>
</dbReference>
<feature type="transmembrane region" description="Helical" evidence="8">
    <location>
        <begin position="44"/>
        <end position="62"/>
    </location>
</feature>
<keyword evidence="8" id="KW-0812">Transmembrane</keyword>
<accession>A0A0C3AAC3</accession>
<evidence type="ECO:0000256" key="7">
    <source>
        <dbReference type="SAM" id="MobiDB-lite"/>
    </source>
</evidence>
<dbReference type="AlphaFoldDB" id="A0A0C3AAC3"/>
<evidence type="ECO:0000256" key="3">
    <source>
        <dbReference type="ARBA" id="ARBA00012755"/>
    </source>
</evidence>
<dbReference type="STRING" id="1036808.A0A0C3AAC3"/>
<evidence type="ECO:0000313" key="9">
    <source>
        <dbReference type="EMBL" id="KIM70698.1"/>
    </source>
</evidence>
<dbReference type="InterPro" id="IPR002241">
    <property type="entry name" value="Glyco_hydro_27"/>
</dbReference>
<dbReference type="PANTHER" id="PTHR11452:SF75">
    <property type="entry name" value="ALPHA-GALACTOSIDASE MEL1"/>
    <property type="match status" value="1"/>
</dbReference>
<dbReference type="Proteomes" id="UP000053989">
    <property type="component" value="Unassembled WGS sequence"/>
</dbReference>
<keyword evidence="8" id="KW-1133">Transmembrane helix</keyword>
<dbReference type="EMBL" id="KN822004">
    <property type="protein sequence ID" value="KIM70698.1"/>
    <property type="molecule type" value="Genomic_DNA"/>
</dbReference>
<sequence>MASTRKPAGGTDCPPQTSAGSSSTVYTPLLSGAELPKRNLKGQLISAGVLALALALACFFCIGRRNERRDEGGVAKLPVMGYNTWNAYHCDIDEALVLKNAKLLKSLGLADAGYTYVNIDDCYSEKERSASGDIVASKTRFPSGMRSLTDQIHSLGLKAGIYSDSGWFTCQLYPGSYRNEGCEIIPGKMGLRLPEV</sequence>
<keyword evidence="8" id="KW-0472">Membrane</keyword>
<evidence type="ECO:0000256" key="1">
    <source>
        <dbReference type="ARBA" id="ARBA00001255"/>
    </source>
</evidence>
<feature type="region of interest" description="Disordered" evidence="7">
    <location>
        <begin position="1"/>
        <end position="24"/>
    </location>
</feature>
<feature type="compositionally biased region" description="Polar residues" evidence="7">
    <location>
        <begin position="14"/>
        <end position="24"/>
    </location>
</feature>
<protein>
    <recommendedName>
        <fullName evidence="3 6">Alpha-galactosidase</fullName>
        <ecNumber evidence="3 6">3.2.1.22</ecNumber>
    </recommendedName>
    <alternativeName>
        <fullName evidence="6">Melibiase</fullName>
    </alternativeName>
</protein>
<evidence type="ECO:0000256" key="8">
    <source>
        <dbReference type="SAM" id="Phobius"/>
    </source>
</evidence>
<name>A0A0C3AAC3_9AGAM</name>
<dbReference type="InterPro" id="IPR017853">
    <property type="entry name" value="GH"/>
</dbReference>
<gene>
    <name evidence="9" type="ORF">SCLCIDRAFT_164726</name>
</gene>
<dbReference type="GO" id="GO:0004557">
    <property type="term" value="F:alpha-galactosidase activity"/>
    <property type="evidence" value="ECO:0007669"/>
    <property type="project" value="UniProtKB-EC"/>
</dbReference>
<dbReference type="Pfam" id="PF16499">
    <property type="entry name" value="Melibiase_2"/>
    <property type="match status" value="1"/>
</dbReference>
<evidence type="ECO:0000256" key="2">
    <source>
        <dbReference type="ARBA" id="ARBA00009743"/>
    </source>
</evidence>
<keyword evidence="5 6" id="KW-0326">Glycosidase</keyword>
<organism evidence="9 10">
    <name type="scientific">Scleroderma citrinum Foug A</name>
    <dbReference type="NCBI Taxonomy" id="1036808"/>
    <lineage>
        <taxon>Eukaryota</taxon>
        <taxon>Fungi</taxon>
        <taxon>Dikarya</taxon>
        <taxon>Basidiomycota</taxon>
        <taxon>Agaricomycotina</taxon>
        <taxon>Agaricomycetes</taxon>
        <taxon>Agaricomycetidae</taxon>
        <taxon>Boletales</taxon>
        <taxon>Sclerodermatineae</taxon>
        <taxon>Sclerodermataceae</taxon>
        <taxon>Scleroderma</taxon>
    </lineage>
</organism>
<reference evidence="9 10" key="1">
    <citation type="submission" date="2014-04" db="EMBL/GenBank/DDBJ databases">
        <authorList>
            <consortium name="DOE Joint Genome Institute"/>
            <person name="Kuo A."/>
            <person name="Kohler A."/>
            <person name="Nagy L.G."/>
            <person name="Floudas D."/>
            <person name="Copeland A."/>
            <person name="Barry K.W."/>
            <person name="Cichocki N."/>
            <person name="Veneault-Fourrey C."/>
            <person name="LaButti K."/>
            <person name="Lindquist E.A."/>
            <person name="Lipzen A."/>
            <person name="Lundell T."/>
            <person name="Morin E."/>
            <person name="Murat C."/>
            <person name="Sun H."/>
            <person name="Tunlid A."/>
            <person name="Henrissat B."/>
            <person name="Grigoriev I.V."/>
            <person name="Hibbett D.S."/>
            <person name="Martin F."/>
            <person name="Nordberg H.P."/>
            <person name="Cantor M.N."/>
            <person name="Hua S.X."/>
        </authorList>
    </citation>
    <scope>NUCLEOTIDE SEQUENCE [LARGE SCALE GENOMIC DNA]</scope>
    <source>
        <strain evidence="9 10">Foug A</strain>
    </source>
</reference>
<dbReference type="OrthoDB" id="3259031at2759"/>
<evidence type="ECO:0000256" key="5">
    <source>
        <dbReference type="ARBA" id="ARBA00023295"/>
    </source>
</evidence>
<proteinExistence type="inferred from homology"/>
<dbReference type="Gene3D" id="3.20.20.70">
    <property type="entry name" value="Aldolase class I"/>
    <property type="match status" value="1"/>
</dbReference>
<keyword evidence="4 6" id="KW-0378">Hydrolase</keyword>